<dbReference type="Gene3D" id="3.90.1140.10">
    <property type="entry name" value="Cyclic phosphodiesterase"/>
    <property type="match status" value="1"/>
</dbReference>
<dbReference type="Proteomes" id="UP001180825">
    <property type="component" value="Unassembled WGS sequence"/>
</dbReference>
<evidence type="ECO:0000313" key="1">
    <source>
        <dbReference type="EMBL" id="MDR7336169.1"/>
    </source>
</evidence>
<sequence>MLGRGRPTGFKDVLANVRHELRLSGLDAPGHSPHVTISYRAPEPLQVTLAIRSITWLIDEVLLVVGHGMPYHYEVIDRWKLAVPPVSRQLSLF</sequence>
<proteinExistence type="predicted"/>
<dbReference type="SUPFAM" id="SSF55144">
    <property type="entry name" value="LigT-like"/>
    <property type="match status" value="1"/>
</dbReference>
<protein>
    <recommendedName>
        <fullName evidence="3">2'-5' RNA ligase</fullName>
    </recommendedName>
</protein>
<evidence type="ECO:0000313" key="2">
    <source>
        <dbReference type="Proteomes" id="UP001180825"/>
    </source>
</evidence>
<gene>
    <name evidence="1" type="ORF">J2X21_005342</name>
</gene>
<name>A0ABU2AG40_9BURK</name>
<dbReference type="InterPro" id="IPR009097">
    <property type="entry name" value="Cyclic_Pdiesterase"/>
</dbReference>
<accession>A0ABU2AG40</accession>
<dbReference type="EMBL" id="JAVDXV010000014">
    <property type="protein sequence ID" value="MDR7336169.1"/>
    <property type="molecule type" value="Genomic_DNA"/>
</dbReference>
<evidence type="ECO:0008006" key="3">
    <source>
        <dbReference type="Google" id="ProtNLM"/>
    </source>
</evidence>
<comment type="caution">
    <text evidence="1">The sequence shown here is derived from an EMBL/GenBank/DDBJ whole genome shotgun (WGS) entry which is preliminary data.</text>
</comment>
<organism evidence="1 2">
    <name type="scientific">Roseateles asaccharophilus</name>
    <dbReference type="NCBI Taxonomy" id="582607"/>
    <lineage>
        <taxon>Bacteria</taxon>
        <taxon>Pseudomonadati</taxon>
        <taxon>Pseudomonadota</taxon>
        <taxon>Betaproteobacteria</taxon>
        <taxon>Burkholderiales</taxon>
        <taxon>Sphaerotilaceae</taxon>
        <taxon>Roseateles</taxon>
    </lineage>
</organism>
<dbReference type="RefSeq" id="WP_310333165.1">
    <property type="nucleotide sequence ID" value="NZ_JAVDXV010000014.1"/>
</dbReference>
<keyword evidence="2" id="KW-1185">Reference proteome</keyword>
<reference evidence="1 2" key="1">
    <citation type="submission" date="2023-07" db="EMBL/GenBank/DDBJ databases">
        <title>Sorghum-associated microbial communities from plants grown in Nebraska, USA.</title>
        <authorList>
            <person name="Schachtman D."/>
        </authorList>
    </citation>
    <scope>NUCLEOTIDE SEQUENCE [LARGE SCALE GENOMIC DNA]</scope>
    <source>
        <strain evidence="1 2">BE316</strain>
    </source>
</reference>